<dbReference type="Pfam" id="PF13802">
    <property type="entry name" value="Gal_mutarotas_2"/>
    <property type="match status" value="1"/>
</dbReference>
<dbReference type="Gene3D" id="3.20.20.80">
    <property type="entry name" value="Glycosidases"/>
    <property type="match status" value="3"/>
</dbReference>
<keyword evidence="10" id="KW-1133">Transmembrane helix</keyword>
<feature type="transmembrane region" description="Helical" evidence="10">
    <location>
        <begin position="49"/>
        <end position="72"/>
    </location>
</feature>
<gene>
    <name evidence="13" type="primary">LOC101846415</name>
</gene>
<dbReference type="RefSeq" id="XP_035824593.1">
    <property type="nucleotide sequence ID" value="XM_035968700.1"/>
</dbReference>
<evidence type="ECO:0000256" key="1">
    <source>
        <dbReference type="ARBA" id="ARBA00004370"/>
    </source>
</evidence>
<dbReference type="PROSITE" id="PS00129">
    <property type="entry name" value="GLYCOSYL_HYDROL_F31_1"/>
    <property type="match status" value="2"/>
</dbReference>
<evidence type="ECO:0000256" key="7">
    <source>
        <dbReference type="ARBA" id="ARBA00023295"/>
    </source>
</evidence>
<dbReference type="SUPFAM" id="SSF51445">
    <property type="entry name" value="(Trans)glycosidases"/>
    <property type="match status" value="2"/>
</dbReference>
<dbReference type="PANTHER" id="PTHR22762">
    <property type="entry name" value="ALPHA-GLUCOSIDASE"/>
    <property type="match status" value="1"/>
</dbReference>
<feature type="domain" description="P-type" evidence="11">
    <location>
        <begin position="86"/>
        <end position="133"/>
    </location>
</feature>
<comment type="similarity">
    <text evidence="2">Belongs to the glycosyl hydrolase 31 family.</text>
</comment>
<comment type="subcellular location">
    <subcellularLocation>
        <location evidence="1">Membrane</location>
    </subcellularLocation>
</comment>
<dbReference type="SUPFAM" id="SSF74650">
    <property type="entry name" value="Galactose mutarotase-like"/>
    <property type="match status" value="2"/>
</dbReference>
<dbReference type="Gene3D" id="2.60.40.1760">
    <property type="entry name" value="glycosyl hydrolase (family 31)"/>
    <property type="match status" value="3"/>
</dbReference>
<keyword evidence="4 10" id="KW-0472">Membrane</keyword>
<dbReference type="Pfam" id="PF21365">
    <property type="entry name" value="Glyco_hydro_31_3rd"/>
    <property type="match status" value="2"/>
</dbReference>
<dbReference type="Pfam" id="PF00088">
    <property type="entry name" value="Trefoil"/>
    <property type="match status" value="2"/>
</dbReference>
<evidence type="ECO:0000256" key="6">
    <source>
        <dbReference type="ARBA" id="ARBA00023180"/>
    </source>
</evidence>
<dbReference type="CDD" id="cd00111">
    <property type="entry name" value="Trefoil"/>
    <property type="match status" value="2"/>
</dbReference>
<dbReference type="InterPro" id="IPR025887">
    <property type="entry name" value="Glyco_hydro_31_N_dom"/>
</dbReference>
<feature type="domain" description="P-type" evidence="11">
    <location>
        <begin position="954"/>
        <end position="1001"/>
    </location>
</feature>
<reference evidence="13" key="1">
    <citation type="submission" date="2025-08" db="UniProtKB">
        <authorList>
            <consortium name="RefSeq"/>
        </authorList>
    </citation>
    <scope>IDENTIFICATION</scope>
</reference>
<dbReference type="SUPFAM" id="SSF51011">
    <property type="entry name" value="Glycosyl hydrolase domain"/>
    <property type="match status" value="2"/>
</dbReference>
<keyword evidence="10" id="KW-0812">Transmembrane</keyword>
<dbReference type="InterPro" id="IPR000519">
    <property type="entry name" value="P_trefoil_dom"/>
</dbReference>
<dbReference type="InterPro" id="IPR044913">
    <property type="entry name" value="P_trefoil_dom_sf"/>
</dbReference>
<dbReference type="Pfam" id="PF01055">
    <property type="entry name" value="Glyco_hydro_31_2nd"/>
    <property type="match status" value="3"/>
</dbReference>
<dbReference type="InterPro" id="IPR017853">
    <property type="entry name" value="GH"/>
</dbReference>
<dbReference type="PROSITE" id="PS51448">
    <property type="entry name" value="P_TREFOIL_2"/>
    <property type="match status" value="2"/>
</dbReference>
<keyword evidence="12" id="KW-1185">Reference proteome</keyword>
<dbReference type="InterPro" id="IPR011013">
    <property type="entry name" value="Gal_mutarotase_sf_dom"/>
</dbReference>
<keyword evidence="7" id="KW-0326">Glycosidase</keyword>
<dbReference type="Proteomes" id="UP000694888">
    <property type="component" value="Unplaced"/>
</dbReference>
<dbReference type="InterPro" id="IPR013780">
    <property type="entry name" value="Glyco_hydro_b"/>
</dbReference>
<dbReference type="InterPro" id="IPR000322">
    <property type="entry name" value="Glyco_hydro_31_TIM"/>
</dbReference>
<keyword evidence="5" id="KW-1015">Disulfide bond</keyword>
<dbReference type="CDD" id="cd06602">
    <property type="entry name" value="GH31_MGAM_SI_GAA"/>
    <property type="match status" value="2"/>
</dbReference>
<evidence type="ECO:0000256" key="4">
    <source>
        <dbReference type="ARBA" id="ARBA00023136"/>
    </source>
</evidence>
<evidence type="ECO:0000256" key="3">
    <source>
        <dbReference type="ARBA" id="ARBA00022801"/>
    </source>
</evidence>
<comment type="caution">
    <text evidence="9">Lacks conserved residue(s) required for the propagation of feature annotation.</text>
</comment>
<evidence type="ECO:0000313" key="13">
    <source>
        <dbReference type="RefSeq" id="XP_035824593.1"/>
    </source>
</evidence>
<evidence type="ECO:0000256" key="5">
    <source>
        <dbReference type="ARBA" id="ARBA00023157"/>
    </source>
</evidence>
<sequence>MSGFSSHSPKDSPHIKYKEVISQKDLNIHRPTKTSRCERLSRKTERCTTVLLVLCALAAVSIPVYKVLYPYLSSLIEDGNKHPRSPQCSVEENNRFDCWPEKDGATEEKCRQRGCCWQPSSTPETAPPCFFSSNYSGYNVVQIKQSASGIDATLQRNTTTFFSKDSMTLKLHVEYQTAERLRIRFYDPVVQRYEVPLDVPSGSTPGTKLYDVKVFPQPFNILVTRTSTGTPVFDTRSTAPLIFSDQFLQIGTKFSSKYVYGFGEHRSNFLQDLSTWRRLAFWNHDSSPRIDTNGYGTHPFYLNLEPSSGQGVADAHGVFLLNSNAGEVALQPFGGHDGPGAVTYRMMGGVLDFYLVLGPDPESVVSQYSDVIGRPYFPPFWSLGFHLCRFGYHSAEALGQVIKRNRDAHMPYDVQWTDVDYMIDRRDWTLDPVRYSTLPALVKDLHDNNQRYIIMADPAISSTQPAGTYPPFDDGMKLDVFVKNSTGDILIGKVWPGLTAFPDFFHPNAYTYWLKQATDFHRKIPFDGLWIDMNEPSSFVYGSTQGCPGNLFDDPPFVPPSITDKSLISHTICPSAQQSISEQYNVHNMYGWSQANVSRGVLDTLFQGKRSLLISRSTFAGSGKFTGHWLGDNYSGFIEMAFSIPGILNFNLFGIPHIGADICGFLWLADGELCVRWHQLGAFYTFMRNHNGLHLPDQDPAVFPSPYKDYIRLALQLRYRLLAVLYNYFFEAHMLGKPIIRPLFYLYPGTEQIDAQFMWGQDLLISPVLKPRAVSVKAYIPKDTWFDFYTGAQLDTVNQWVDLAAPLDHINVHVRGGSILPLLPATERSDLSRKEKFQLLVARNSSKSAFGQLYWDDGESRGKSLVFIMSGYISHSPKDFPHIKYKKVTNQCELNIDHQPKASRCERVTRRTERCTTVLLVLCALAAVSIPVYKVLYPYLTTFIENGKTNPRSPQCSVEENNRFDCWPEKDGATEEKCRQRGCCWQPSSKPDTAPYCFFASNYSGYRVVEIKESPSGIDATLQSNTTSFFSKDSMTLKLQVEYQSAERLRIQLYDPTVQRYEVPLDVPSGSTSGARLYDVKVFQQPFNILVTRTSTGTPVFDTRSTAPLIFSDQFLQIGTKFSSKYVYGFGEHRSNFLQDLSTWRRLAFWNRDASPYTDANGYGTHPFYLNMEPTAGPGVADAHGVFLLNSNGGEVAFQPFGSAGQGAVTYRMIGGVLDFFVLMGPDPVSVVSQYTGVVGQPYLPPFWSLGFHLCRWGYNASKTLQQVIQRNRDAKMPYLLEGIRTVGKLESVNQYVELSWSRKVALQPFGGPDGPGAVTYRMLGGVLDFFLVLGPEPESVVSQYSDVIGRPYLPPFWSMGFHLCRYGYNGSKALAQVIKRNRDAHMPYDVQWNDIDYMANHLDWTYDPVHYNTLPAIVKDLHDNNQRYIIMADPAISSSQPAGTYPPFDDGKELDVFVKNSSGEILIGRVWPGLTAFPDFFHPNAYTYWLKQATGFHSKIPFDGLWIDMNEPSSFIEGSTQGCPGNLFDHPPFLPPSVMDKSLISKTICPSAKQSVSEHYNVHNMYGWSQANVSRRVLNTLFEGKRAPLITRSSYAGSGKFTGHWLGDNHSGFDEMAFSIPGILNFNLFGIPQIGADICGFIGATDGELCVRWHQLGAFYTFMRNHNDLNSPDQDPAVFPSPYKDYIRLALQLRYRLLAVLYNYFFEAHMLGKPIIRPLFYVYPGTEQIDAQFMWGQDLLISPVLQQNARTVKAYIPKDTWFDFYTGAPLETVSQWVDLDAPLDHINVHVRGGSILPLLPATERSDLSRKEKFQLLVAQNSSKTAFGQLYWDDGESQDSISAKKYSHISFLASDNGVQSQILESGYRPQGGIRLGQVTVLGLQSSPSNVTVNGKESQFSYFPDTKKLVVNNLNEDLLERLDMSWL</sequence>
<keyword evidence="6" id="KW-0325">Glycoprotein</keyword>
<dbReference type="CDD" id="cd14752">
    <property type="entry name" value="GH31_N"/>
    <property type="match status" value="2"/>
</dbReference>
<evidence type="ECO:0000256" key="9">
    <source>
        <dbReference type="PROSITE-ProRule" id="PRU00779"/>
    </source>
</evidence>
<protein>
    <recommendedName>
        <fullName evidence="8">Maltase</fullName>
    </recommendedName>
</protein>
<keyword evidence="3" id="KW-0378">Hydrolase</keyword>
<evidence type="ECO:0000259" key="11">
    <source>
        <dbReference type="PROSITE" id="PS51448"/>
    </source>
</evidence>
<evidence type="ECO:0000313" key="12">
    <source>
        <dbReference type="Proteomes" id="UP000694888"/>
    </source>
</evidence>
<dbReference type="Gene3D" id="2.60.40.1180">
    <property type="entry name" value="Golgi alpha-mannosidase II"/>
    <property type="match status" value="4"/>
</dbReference>
<evidence type="ECO:0000256" key="2">
    <source>
        <dbReference type="ARBA" id="ARBA00007806"/>
    </source>
</evidence>
<proteinExistence type="inferred from homology"/>
<dbReference type="InterPro" id="IPR048395">
    <property type="entry name" value="Glyco_hydro_31_C"/>
</dbReference>
<accession>A0ABM1VQA1</accession>
<evidence type="ECO:0000256" key="8">
    <source>
        <dbReference type="ARBA" id="ARBA00041343"/>
    </source>
</evidence>
<dbReference type="Gene3D" id="4.10.110.10">
    <property type="entry name" value="Spasmolytic Protein, domain 1"/>
    <property type="match status" value="2"/>
</dbReference>
<dbReference type="InterPro" id="IPR030458">
    <property type="entry name" value="Glyco_hydro_31_AS"/>
</dbReference>
<evidence type="ECO:0000256" key="10">
    <source>
        <dbReference type="SAM" id="Phobius"/>
    </source>
</evidence>
<dbReference type="SMART" id="SM00018">
    <property type="entry name" value="PD"/>
    <property type="match status" value="2"/>
</dbReference>
<name>A0ABM1VQA1_APLCA</name>
<dbReference type="PANTHER" id="PTHR22762:SF133">
    <property type="entry name" value="P-TYPE DOMAIN-CONTAINING PROTEIN"/>
    <property type="match status" value="1"/>
</dbReference>
<dbReference type="GeneID" id="101846415"/>
<dbReference type="SUPFAM" id="SSF57492">
    <property type="entry name" value="Trefoil"/>
    <property type="match status" value="1"/>
</dbReference>
<organism evidence="12 13">
    <name type="scientific">Aplysia californica</name>
    <name type="common">California sea hare</name>
    <dbReference type="NCBI Taxonomy" id="6500"/>
    <lineage>
        <taxon>Eukaryota</taxon>
        <taxon>Metazoa</taxon>
        <taxon>Spiralia</taxon>
        <taxon>Lophotrochozoa</taxon>
        <taxon>Mollusca</taxon>
        <taxon>Gastropoda</taxon>
        <taxon>Heterobranchia</taxon>
        <taxon>Euthyneura</taxon>
        <taxon>Tectipleura</taxon>
        <taxon>Aplysiida</taxon>
        <taxon>Aplysioidea</taxon>
        <taxon>Aplysiidae</taxon>
        <taxon>Aplysia</taxon>
    </lineage>
</organism>